<accession>A0A9W8ZQ51</accession>
<evidence type="ECO:0000313" key="2">
    <source>
        <dbReference type="Proteomes" id="UP001150238"/>
    </source>
</evidence>
<name>A0A9W8ZQ51_9AGAR</name>
<gene>
    <name evidence="1" type="ORF">C8J55DRAFT_567794</name>
</gene>
<comment type="caution">
    <text evidence="1">The sequence shown here is derived from an EMBL/GenBank/DDBJ whole genome shotgun (WGS) entry which is preliminary data.</text>
</comment>
<sequence>MLILTDSDANSNSQPVIGLCCRKRWKRSPRNHYTRWGKLQSIVLGLTINTTNTDLAIAGDAAKFFLGSHLDAMLLGNEPDLYTAHDQRPNVVNYTDCFT</sequence>
<dbReference type="Proteomes" id="UP001150238">
    <property type="component" value="Unassembled WGS sequence"/>
</dbReference>
<evidence type="ECO:0000313" key="1">
    <source>
        <dbReference type="EMBL" id="KAJ4463232.1"/>
    </source>
</evidence>
<dbReference type="EMBL" id="JANVFS010000082">
    <property type="protein sequence ID" value="KAJ4463232.1"/>
    <property type="molecule type" value="Genomic_DNA"/>
</dbReference>
<reference evidence="1" key="1">
    <citation type="submission" date="2022-08" db="EMBL/GenBank/DDBJ databases">
        <authorList>
            <consortium name="DOE Joint Genome Institute"/>
            <person name="Min B."/>
            <person name="Riley R."/>
            <person name="Sierra-Patev S."/>
            <person name="Naranjo-Ortiz M."/>
            <person name="Looney B."/>
            <person name="Konkel Z."/>
            <person name="Slot J.C."/>
            <person name="Sakamoto Y."/>
            <person name="Steenwyk J.L."/>
            <person name="Rokas A."/>
            <person name="Carro J."/>
            <person name="Camarero S."/>
            <person name="Ferreira P."/>
            <person name="Molpeceres G."/>
            <person name="Ruiz-Duenas F.J."/>
            <person name="Serrano A."/>
            <person name="Henrissat B."/>
            <person name="Drula E."/>
            <person name="Hughes K.W."/>
            <person name="Mata J.L."/>
            <person name="Ishikawa N.K."/>
            <person name="Vargas-Isla R."/>
            <person name="Ushijima S."/>
            <person name="Smith C.A."/>
            <person name="Ahrendt S."/>
            <person name="Andreopoulos W."/>
            <person name="He G."/>
            <person name="Labutti K."/>
            <person name="Lipzen A."/>
            <person name="Ng V."/>
            <person name="Sandor L."/>
            <person name="Barry K."/>
            <person name="Martinez A.T."/>
            <person name="Xiao Y."/>
            <person name="Gibbons J.G."/>
            <person name="Terashima K."/>
            <person name="Hibbett D.S."/>
            <person name="Grigoriev I.V."/>
        </authorList>
    </citation>
    <scope>NUCLEOTIDE SEQUENCE</scope>
    <source>
        <strain evidence="1">Sp2 HRB7682 ss15</strain>
    </source>
</reference>
<organism evidence="1 2">
    <name type="scientific">Lentinula lateritia</name>
    <dbReference type="NCBI Taxonomy" id="40482"/>
    <lineage>
        <taxon>Eukaryota</taxon>
        <taxon>Fungi</taxon>
        <taxon>Dikarya</taxon>
        <taxon>Basidiomycota</taxon>
        <taxon>Agaricomycotina</taxon>
        <taxon>Agaricomycetes</taxon>
        <taxon>Agaricomycetidae</taxon>
        <taxon>Agaricales</taxon>
        <taxon>Marasmiineae</taxon>
        <taxon>Omphalotaceae</taxon>
        <taxon>Lentinula</taxon>
    </lineage>
</organism>
<proteinExistence type="predicted"/>
<dbReference type="AlphaFoldDB" id="A0A9W8ZQ51"/>
<protein>
    <submittedName>
        <fullName evidence="1">Uncharacterized protein</fullName>
    </submittedName>
</protein>
<reference evidence="1" key="2">
    <citation type="journal article" date="2023" name="Proc. Natl. Acad. Sci. U.S.A.">
        <title>A global phylogenomic analysis of the shiitake genus Lentinula.</title>
        <authorList>
            <person name="Sierra-Patev S."/>
            <person name="Min B."/>
            <person name="Naranjo-Ortiz M."/>
            <person name="Looney B."/>
            <person name="Konkel Z."/>
            <person name="Slot J.C."/>
            <person name="Sakamoto Y."/>
            <person name="Steenwyk J.L."/>
            <person name="Rokas A."/>
            <person name="Carro J."/>
            <person name="Camarero S."/>
            <person name="Ferreira P."/>
            <person name="Molpeceres G."/>
            <person name="Ruiz-Duenas F.J."/>
            <person name="Serrano A."/>
            <person name="Henrissat B."/>
            <person name="Drula E."/>
            <person name="Hughes K.W."/>
            <person name="Mata J.L."/>
            <person name="Ishikawa N.K."/>
            <person name="Vargas-Isla R."/>
            <person name="Ushijima S."/>
            <person name="Smith C.A."/>
            <person name="Donoghue J."/>
            <person name="Ahrendt S."/>
            <person name="Andreopoulos W."/>
            <person name="He G."/>
            <person name="LaButti K."/>
            <person name="Lipzen A."/>
            <person name="Ng V."/>
            <person name="Riley R."/>
            <person name="Sandor L."/>
            <person name="Barry K."/>
            <person name="Martinez A.T."/>
            <person name="Xiao Y."/>
            <person name="Gibbons J.G."/>
            <person name="Terashima K."/>
            <person name="Grigoriev I.V."/>
            <person name="Hibbett D."/>
        </authorList>
    </citation>
    <scope>NUCLEOTIDE SEQUENCE</scope>
    <source>
        <strain evidence="1">Sp2 HRB7682 ss15</strain>
    </source>
</reference>